<accession>A0A6A3KB82</accession>
<dbReference type="EMBL" id="QXFU01001335">
    <property type="protein sequence ID" value="KAE9004676.1"/>
    <property type="molecule type" value="Genomic_DNA"/>
</dbReference>
<evidence type="ECO:0000256" key="1">
    <source>
        <dbReference type="SAM" id="MobiDB-lite"/>
    </source>
</evidence>
<feature type="region of interest" description="Disordered" evidence="1">
    <location>
        <begin position="45"/>
        <end position="65"/>
    </location>
</feature>
<evidence type="ECO:0008006" key="5">
    <source>
        <dbReference type="Google" id="ProtNLM"/>
    </source>
</evidence>
<feature type="chain" id="PRO_5025679739" description="Pectate lyase" evidence="2">
    <location>
        <begin position="31"/>
        <end position="65"/>
    </location>
</feature>
<dbReference type="AlphaFoldDB" id="A0A6A3KB82"/>
<reference evidence="3 4" key="1">
    <citation type="submission" date="2018-09" db="EMBL/GenBank/DDBJ databases">
        <title>Genomic investigation of the strawberry pathogen Phytophthora fragariae indicates pathogenicity is determined by transcriptional variation in three key races.</title>
        <authorList>
            <person name="Adams T.M."/>
            <person name="Armitage A.D."/>
            <person name="Sobczyk M.K."/>
            <person name="Bates H.J."/>
            <person name="Dunwell J.M."/>
            <person name="Nellist C.F."/>
            <person name="Harrison R.J."/>
        </authorList>
    </citation>
    <scope>NUCLEOTIDE SEQUENCE [LARGE SCALE GENOMIC DNA]</scope>
    <source>
        <strain evidence="3 4">SCRP324</strain>
    </source>
</reference>
<organism evidence="3 4">
    <name type="scientific">Phytophthora rubi</name>
    <dbReference type="NCBI Taxonomy" id="129364"/>
    <lineage>
        <taxon>Eukaryota</taxon>
        <taxon>Sar</taxon>
        <taxon>Stramenopiles</taxon>
        <taxon>Oomycota</taxon>
        <taxon>Peronosporomycetes</taxon>
        <taxon>Peronosporales</taxon>
        <taxon>Peronosporaceae</taxon>
        <taxon>Phytophthora</taxon>
    </lineage>
</organism>
<sequence>MVSAVCLVIIPRSLVILLQTLVSVPTQITGDEFCFAGDGPQISGVKTPHSAASSARVARSASRQI</sequence>
<proteinExistence type="predicted"/>
<evidence type="ECO:0000313" key="3">
    <source>
        <dbReference type="EMBL" id="KAE9004676.1"/>
    </source>
</evidence>
<gene>
    <name evidence="3" type="ORF">PR002_g16994</name>
</gene>
<keyword evidence="2" id="KW-0732">Signal</keyword>
<comment type="caution">
    <text evidence="3">The sequence shown here is derived from an EMBL/GenBank/DDBJ whole genome shotgun (WGS) entry which is preliminary data.</text>
</comment>
<name>A0A6A3KB82_9STRA</name>
<protein>
    <recommendedName>
        <fullName evidence="5">Pectate lyase</fullName>
    </recommendedName>
</protein>
<dbReference type="Proteomes" id="UP000435112">
    <property type="component" value="Unassembled WGS sequence"/>
</dbReference>
<feature type="compositionally biased region" description="Low complexity" evidence="1">
    <location>
        <begin position="50"/>
        <end position="65"/>
    </location>
</feature>
<evidence type="ECO:0000313" key="4">
    <source>
        <dbReference type="Proteomes" id="UP000435112"/>
    </source>
</evidence>
<evidence type="ECO:0000256" key="2">
    <source>
        <dbReference type="SAM" id="SignalP"/>
    </source>
</evidence>
<feature type="signal peptide" evidence="2">
    <location>
        <begin position="1"/>
        <end position="30"/>
    </location>
</feature>